<keyword evidence="4" id="KW-1185">Reference proteome</keyword>
<feature type="region of interest" description="Disordered" evidence="2">
    <location>
        <begin position="1"/>
        <end position="88"/>
    </location>
</feature>
<evidence type="ECO:0000313" key="3">
    <source>
        <dbReference type="EMBL" id="KAJ1990824.1"/>
    </source>
</evidence>
<feature type="region of interest" description="Disordered" evidence="2">
    <location>
        <begin position="366"/>
        <end position="409"/>
    </location>
</feature>
<feature type="compositionally biased region" description="Low complexity" evidence="2">
    <location>
        <begin position="230"/>
        <end position="291"/>
    </location>
</feature>
<gene>
    <name evidence="3" type="ORF">EDC05_003804</name>
</gene>
<evidence type="ECO:0000256" key="2">
    <source>
        <dbReference type="SAM" id="MobiDB-lite"/>
    </source>
</evidence>
<dbReference type="Proteomes" id="UP001151295">
    <property type="component" value="Unassembled WGS sequence"/>
</dbReference>
<proteinExistence type="inferred from homology"/>
<evidence type="ECO:0000256" key="1">
    <source>
        <dbReference type="ARBA" id="ARBA00061469"/>
    </source>
</evidence>
<comment type="similarity">
    <text evidence="1">Belongs to the GID4/VID24 family.</text>
</comment>
<dbReference type="InterPro" id="IPR018618">
    <property type="entry name" value="GID4/10-like"/>
</dbReference>
<dbReference type="Pfam" id="PF09783">
    <property type="entry name" value="Vac_ImportDeg"/>
    <property type="match status" value="1"/>
</dbReference>
<organism evidence="3 4">
    <name type="scientific">Coemansia umbellata</name>
    <dbReference type="NCBI Taxonomy" id="1424467"/>
    <lineage>
        <taxon>Eukaryota</taxon>
        <taxon>Fungi</taxon>
        <taxon>Fungi incertae sedis</taxon>
        <taxon>Zoopagomycota</taxon>
        <taxon>Kickxellomycotina</taxon>
        <taxon>Kickxellomycetes</taxon>
        <taxon>Kickxellales</taxon>
        <taxon>Kickxellaceae</taxon>
        <taxon>Coemansia</taxon>
    </lineage>
</organism>
<dbReference type="PANTHER" id="PTHR14534">
    <property type="entry name" value="VACUOLAR IMPORT AND DEGRADATION PROTEIN 24"/>
    <property type="match status" value="1"/>
</dbReference>
<evidence type="ECO:0008006" key="5">
    <source>
        <dbReference type="Google" id="ProtNLM"/>
    </source>
</evidence>
<feature type="compositionally biased region" description="Polar residues" evidence="2">
    <location>
        <begin position="64"/>
        <end position="86"/>
    </location>
</feature>
<protein>
    <recommendedName>
        <fullName evidence="5">Vacuolar import and degradation protein-domain-containing protein</fullName>
    </recommendedName>
</protein>
<evidence type="ECO:0000313" key="4">
    <source>
        <dbReference type="Proteomes" id="UP001151295"/>
    </source>
</evidence>
<feature type="compositionally biased region" description="Basic and acidic residues" evidence="2">
    <location>
        <begin position="381"/>
        <end position="391"/>
    </location>
</feature>
<feature type="region of interest" description="Disordered" evidence="2">
    <location>
        <begin position="184"/>
        <end position="304"/>
    </location>
</feature>
<comment type="caution">
    <text evidence="3">The sequence shown here is derived from an EMBL/GenBank/DDBJ whole genome shotgun (WGS) entry which is preliminary data.</text>
</comment>
<accession>A0ABQ8PKE1</accession>
<dbReference type="EMBL" id="JANBQD010000045">
    <property type="protein sequence ID" value="KAJ1990824.1"/>
    <property type="molecule type" value="Genomic_DNA"/>
</dbReference>
<reference evidence="3" key="1">
    <citation type="submission" date="2022-07" db="EMBL/GenBank/DDBJ databases">
        <title>Phylogenomic reconstructions and comparative analyses of Kickxellomycotina fungi.</title>
        <authorList>
            <person name="Reynolds N.K."/>
            <person name="Stajich J.E."/>
            <person name="Barry K."/>
            <person name="Grigoriev I.V."/>
            <person name="Crous P."/>
            <person name="Smith M.E."/>
        </authorList>
    </citation>
    <scope>NUCLEOTIDE SEQUENCE</scope>
    <source>
        <strain evidence="3">BCRC 34882</strain>
    </source>
</reference>
<dbReference type="PANTHER" id="PTHR14534:SF3">
    <property type="entry name" value="GID COMPLEX SUBUNIT 4 HOMOLOG"/>
    <property type="match status" value="1"/>
</dbReference>
<name>A0ABQ8PKE1_9FUNG</name>
<feature type="compositionally biased region" description="Polar residues" evidence="2">
    <location>
        <begin position="184"/>
        <end position="229"/>
    </location>
</feature>
<sequence length="647" mass="71880">MAGHQPLAREELLDSESDGESYYGFSNIESYLESQMMMLPPTPPRRRAPESEPASDAESYLGSGHTSPNPSTQQQLSVVSTESSSGEAEVRQALERYARLTRERFLLSQRISGQRSTPAAASPPATPIVLGNASAAPQGAATWIRFLAGVDVLPNPSSHSQQDNVDEFPAASARRLTSIAQQPTMSSDHGFSMSQHPHQHFPSNDVNSYWYNQPAGSEDTTTNSASLHRSSNGGNSNGSGNSNSNSNSNGNGNGNTSNTSNSNNESRNSATTASSVHQHSSSPVSLLSPPSGNRRGNFAIEENRRRTMMEVLRAHRTFGSGNNSDDSDTDELRFSSWNITNADSSQLNDVTVRDLVRQERFFNSRLNRQSQRQRPSWAPAEKPESADDNRDSTGLAAQGLSTRHQERCASTRRDERLEKWLIKNTMATCDLSCALLRPGMRFNGVQTMKMARYEDGMRQATSSILRRRSSVTLFEMEQWDVSVVIQTVDMSQGKATGLMKAIDVPWMPTAVTTYWEGEIIDFVNYSPVTGKWKASCSDDTKHWSLFEPVRDHPSTFLYKWPASLWGKRMPKIFEDCIFMRWKEKSFVDIQQSETRLSIEGFYYICMQRKTGDVEGVYFDPSIAPNQRLSLKAENGGRSLAFASTDSC</sequence>